<accession>A0A0F0IEP1</accession>
<evidence type="ECO:0000313" key="2">
    <source>
        <dbReference type="EMBL" id="KJK65641.1"/>
    </source>
</evidence>
<protein>
    <submittedName>
        <fullName evidence="2">Uncharacterized protein</fullName>
    </submittedName>
</protein>
<dbReference type="EMBL" id="JZEE01000359">
    <property type="protein sequence ID" value="KJK65641.1"/>
    <property type="molecule type" value="Genomic_DNA"/>
</dbReference>
<evidence type="ECO:0000313" key="3">
    <source>
        <dbReference type="Proteomes" id="UP000033540"/>
    </source>
</evidence>
<feature type="transmembrane region" description="Helical" evidence="1">
    <location>
        <begin position="34"/>
        <end position="55"/>
    </location>
</feature>
<evidence type="ECO:0000256" key="1">
    <source>
        <dbReference type="SAM" id="Phobius"/>
    </source>
</evidence>
<dbReference type="OrthoDB" id="4497835at2759"/>
<gene>
    <name evidence="2" type="ORF">P875_00010054</name>
</gene>
<keyword evidence="1" id="KW-1133">Transmembrane helix</keyword>
<reference evidence="2 3" key="1">
    <citation type="submission" date="2015-02" db="EMBL/GenBank/DDBJ databases">
        <title>Draft genome sequence of Aspergillus parasiticus SU-1.</title>
        <authorList>
            <person name="Yu J."/>
            <person name="Fedorova N."/>
            <person name="Yin Y."/>
            <person name="Losada L."/>
            <person name="Zafar N."/>
            <person name="Taujale R."/>
            <person name="Ehrlich K.C."/>
            <person name="Bhatnagar D."/>
            <person name="Cleveland T.E."/>
            <person name="Bennett J.W."/>
            <person name="Nierman W.C."/>
        </authorList>
    </citation>
    <scope>NUCLEOTIDE SEQUENCE [LARGE SCALE GENOMIC DNA]</scope>
    <source>
        <strain evidence="3">ATCC 56775 / NRRL 5862 / SRRC 143 / SU-1</strain>
    </source>
</reference>
<keyword evidence="1" id="KW-0472">Membrane</keyword>
<comment type="caution">
    <text evidence="2">The sequence shown here is derived from an EMBL/GenBank/DDBJ whole genome shotgun (WGS) entry which is preliminary data.</text>
</comment>
<name>A0A0F0IEP1_ASPPU</name>
<dbReference type="AlphaFoldDB" id="A0A0F0IEP1"/>
<keyword evidence="1" id="KW-0812">Transmembrane</keyword>
<proteinExistence type="predicted"/>
<dbReference type="Proteomes" id="UP000033540">
    <property type="component" value="Unassembled WGS sequence"/>
</dbReference>
<sequence length="76" mass="8295">MPPMASSLWIRDCESDSSADSCEKPVSNFTKSGVPGIIVGVLFLIAVGVCCYFLYRNKKRDAAEAKAAHKWNQGDL</sequence>
<organism evidence="2 3">
    <name type="scientific">Aspergillus parasiticus (strain ATCC 56775 / NRRL 5862 / SRRC 143 / SU-1)</name>
    <dbReference type="NCBI Taxonomy" id="1403190"/>
    <lineage>
        <taxon>Eukaryota</taxon>
        <taxon>Fungi</taxon>
        <taxon>Dikarya</taxon>
        <taxon>Ascomycota</taxon>
        <taxon>Pezizomycotina</taxon>
        <taxon>Eurotiomycetes</taxon>
        <taxon>Eurotiomycetidae</taxon>
        <taxon>Eurotiales</taxon>
        <taxon>Aspergillaceae</taxon>
        <taxon>Aspergillus</taxon>
        <taxon>Aspergillus subgen. Circumdati</taxon>
    </lineage>
</organism>